<reference evidence="2" key="2">
    <citation type="submission" date="2013-04" db="UniProtKB">
        <authorList>
            <consortium name="EnsemblPlants"/>
        </authorList>
    </citation>
    <scope>IDENTIFICATION</scope>
</reference>
<dbReference type="AlphaFoldDB" id="J3NB50"/>
<dbReference type="EnsemblPlants" id="OB12G12080.1">
    <property type="protein sequence ID" value="OB12G12080.1"/>
    <property type="gene ID" value="OB12G12080"/>
</dbReference>
<proteinExistence type="predicted"/>
<dbReference type="Proteomes" id="UP000006038">
    <property type="component" value="Chromosome 12"/>
</dbReference>
<dbReference type="HOGENOM" id="CLU_2430593_0_0_1"/>
<name>J3NB50_ORYBR</name>
<keyword evidence="3" id="KW-1185">Reference proteome</keyword>
<feature type="region of interest" description="Disordered" evidence="1">
    <location>
        <begin position="47"/>
        <end position="91"/>
    </location>
</feature>
<feature type="compositionally biased region" description="Basic and acidic residues" evidence="1">
    <location>
        <begin position="62"/>
        <end position="80"/>
    </location>
</feature>
<accession>J3NB50</accession>
<feature type="compositionally biased region" description="Acidic residues" evidence="1">
    <location>
        <begin position="50"/>
        <end position="61"/>
    </location>
</feature>
<sequence>MAGFREKIDRAPAIGNGCWDEEEADKKELALLGAKQSVAATACKWLEGREVEEEEEEEEGDMDKLRADRQWGPSETERLTQEWGPPPQKTE</sequence>
<organism evidence="2">
    <name type="scientific">Oryza brachyantha</name>
    <name type="common">malo sina</name>
    <dbReference type="NCBI Taxonomy" id="4533"/>
    <lineage>
        <taxon>Eukaryota</taxon>
        <taxon>Viridiplantae</taxon>
        <taxon>Streptophyta</taxon>
        <taxon>Embryophyta</taxon>
        <taxon>Tracheophyta</taxon>
        <taxon>Spermatophyta</taxon>
        <taxon>Magnoliopsida</taxon>
        <taxon>Liliopsida</taxon>
        <taxon>Poales</taxon>
        <taxon>Poaceae</taxon>
        <taxon>BOP clade</taxon>
        <taxon>Oryzoideae</taxon>
        <taxon>Oryzeae</taxon>
        <taxon>Oryzinae</taxon>
        <taxon>Oryza</taxon>
    </lineage>
</organism>
<evidence type="ECO:0000256" key="1">
    <source>
        <dbReference type="SAM" id="MobiDB-lite"/>
    </source>
</evidence>
<protein>
    <submittedName>
        <fullName evidence="2">Uncharacterized protein</fullName>
    </submittedName>
</protein>
<evidence type="ECO:0000313" key="3">
    <source>
        <dbReference type="Proteomes" id="UP000006038"/>
    </source>
</evidence>
<dbReference type="Gramene" id="OB12G12080.1">
    <property type="protein sequence ID" value="OB12G12080.1"/>
    <property type="gene ID" value="OB12G12080"/>
</dbReference>
<reference evidence="2" key="1">
    <citation type="journal article" date="2013" name="Nat. Commun.">
        <title>Whole-genome sequencing of Oryza brachyantha reveals mechanisms underlying Oryza genome evolution.</title>
        <authorList>
            <person name="Chen J."/>
            <person name="Huang Q."/>
            <person name="Gao D."/>
            <person name="Wang J."/>
            <person name="Lang Y."/>
            <person name="Liu T."/>
            <person name="Li B."/>
            <person name="Bai Z."/>
            <person name="Luis Goicoechea J."/>
            <person name="Liang C."/>
            <person name="Chen C."/>
            <person name="Zhang W."/>
            <person name="Sun S."/>
            <person name="Liao Y."/>
            <person name="Zhang X."/>
            <person name="Yang L."/>
            <person name="Song C."/>
            <person name="Wang M."/>
            <person name="Shi J."/>
            <person name="Liu G."/>
            <person name="Liu J."/>
            <person name="Zhou H."/>
            <person name="Zhou W."/>
            <person name="Yu Q."/>
            <person name="An N."/>
            <person name="Chen Y."/>
            <person name="Cai Q."/>
            <person name="Wang B."/>
            <person name="Liu B."/>
            <person name="Min J."/>
            <person name="Huang Y."/>
            <person name="Wu H."/>
            <person name="Li Z."/>
            <person name="Zhang Y."/>
            <person name="Yin Y."/>
            <person name="Song W."/>
            <person name="Jiang J."/>
            <person name="Jackson S.A."/>
            <person name="Wing R.A."/>
            <person name="Wang J."/>
            <person name="Chen M."/>
        </authorList>
    </citation>
    <scope>NUCLEOTIDE SEQUENCE [LARGE SCALE GENOMIC DNA]</scope>
    <source>
        <strain evidence="2">cv. IRGC 101232</strain>
    </source>
</reference>
<evidence type="ECO:0000313" key="2">
    <source>
        <dbReference type="EnsemblPlants" id="OB12G12080.1"/>
    </source>
</evidence>